<dbReference type="RefSeq" id="WP_171502471.1">
    <property type="nucleotide sequence ID" value="NZ_WPIP01000291.1"/>
</dbReference>
<dbReference type="Pfam" id="PF25023">
    <property type="entry name" value="TEN_YD-shell"/>
    <property type="match status" value="1"/>
</dbReference>
<keyword evidence="1" id="KW-0677">Repeat</keyword>
<feature type="domain" description="RHS protein conserved region" evidence="2">
    <location>
        <begin position="193"/>
        <end position="226"/>
    </location>
</feature>
<proteinExistence type="predicted"/>
<evidence type="ECO:0000259" key="2">
    <source>
        <dbReference type="Pfam" id="PF03527"/>
    </source>
</evidence>
<evidence type="ECO:0000313" key="4">
    <source>
        <dbReference type="EMBL" id="MVM93776.1"/>
    </source>
</evidence>
<evidence type="ECO:0000259" key="3">
    <source>
        <dbReference type="Pfam" id="PF25023"/>
    </source>
</evidence>
<evidence type="ECO:0000256" key="1">
    <source>
        <dbReference type="ARBA" id="ARBA00022737"/>
    </source>
</evidence>
<feature type="domain" description="Teneurin-like YD-shell" evidence="3">
    <location>
        <begin position="46"/>
        <end position="153"/>
    </location>
</feature>
<protein>
    <submittedName>
        <fullName evidence="4">Type IV secretion protein Rhs</fullName>
    </submittedName>
</protein>
<accession>A0A6I4HWC6</accession>
<dbReference type="Pfam" id="PF14412">
    <property type="entry name" value="AHH"/>
    <property type="match status" value="1"/>
</dbReference>
<evidence type="ECO:0000313" key="5">
    <source>
        <dbReference type="Proteomes" id="UP000439424"/>
    </source>
</evidence>
<dbReference type="AlphaFoldDB" id="A0A6I4HWC6"/>
<dbReference type="Pfam" id="PF03527">
    <property type="entry name" value="RHS"/>
    <property type="match status" value="1"/>
</dbReference>
<dbReference type="Gene3D" id="2.180.10.10">
    <property type="entry name" value="RHS repeat-associated core"/>
    <property type="match status" value="1"/>
</dbReference>
<reference evidence="4 5" key="1">
    <citation type="submission" date="2019-11" db="EMBL/GenBank/DDBJ databases">
        <title>Multidrug-resistant Acinetobacter baumannii moving toward extensively drug-resistant over fifteen years in South of Brazil.</title>
        <authorList>
            <person name="Fedrigo N.H."/>
            <person name="Cerdeira L."/>
            <person name="Fuga B."/>
            <person name="Marini P.V.B."/>
            <person name="Shinohara D.R."/>
            <person name="Carrara-Marroni F.E."/>
            <person name="Lincopan N."/>
            <person name="Tognim M.C.B."/>
        </authorList>
    </citation>
    <scope>NUCLEOTIDE SEQUENCE [LARGE SCALE GENOMIC DNA]</scope>
    <source>
        <strain evidence="4 5">Ac576</strain>
    </source>
</reference>
<dbReference type="InterPro" id="IPR022385">
    <property type="entry name" value="Rhs_assc_core"/>
</dbReference>
<gene>
    <name evidence="4" type="ORF">GNY86_19780</name>
</gene>
<comment type="caution">
    <text evidence="4">The sequence shown here is derived from an EMBL/GenBank/DDBJ whole genome shotgun (WGS) entry which is preliminary data.</text>
</comment>
<sequence>SSKLGKETFSFDPASNILDSYHSQKVQSHSQKLDETSYGYNRLVNNVVKEYLDQQYQYDAYGQLIRQKTSQGDLNLEWDVYGRMVKSRNSQYTAEYRYDALGRRIQKWSKHHHTGQEQNIIYGWDGDTLAYESTEELTKHYIYEKDSFVPMLQAVYLSPIELHQTPDWSDRPYNIHRDPLWKTEKEGKEFDDVWFYHCDHLGTPQEMTDHTGAIIWKAEYKAWGECKAEEAKSNFFENSEIISNNIRFQGQYFDEETGLHYNRYRYYSPYVGRFVSKDPIGLLGGNNVYVYAKNPITWIDSKGLCSTTLNRNLGGVKGDHLQAHHIIPEEIWAKRKDFLDDIGIGGNRDKAENGVLMPDSEAKAKQMKRQLYHCGSHPIYSAGINQKLGQIQREFESKKITASQARDKVANLQSSMRLVLITPGTKPIRLS</sequence>
<dbReference type="PANTHER" id="PTHR32305">
    <property type="match status" value="1"/>
</dbReference>
<dbReference type="InterPro" id="IPR032871">
    <property type="entry name" value="AHH_dom_containing"/>
</dbReference>
<dbReference type="EMBL" id="WPIP01000291">
    <property type="protein sequence ID" value="MVM93776.1"/>
    <property type="molecule type" value="Genomic_DNA"/>
</dbReference>
<dbReference type="InterPro" id="IPR056823">
    <property type="entry name" value="TEN-like_YD-shell"/>
</dbReference>
<dbReference type="InterPro" id="IPR050708">
    <property type="entry name" value="T6SS_VgrG/RHS"/>
</dbReference>
<dbReference type="PANTHER" id="PTHR32305:SF15">
    <property type="entry name" value="PROTEIN RHSA-RELATED"/>
    <property type="match status" value="1"/>
</dbReference>
<feature type="non-terminal residue" evidence="4">
    <location>
        <position position="1"/>
    </location>
</feature>
<dbReference type="NCBIfam" id="TIGR03696">
    <property type="entry name" value="Rhs_assc_core"/>
    <property type="match status" value="1"/>
</dbReference>
<dbReference type="InterPro" id="IPR001826">
    <property type="entry name" value="RHS"/>
</dbReference>
<organism evidence="4 5">
    <name type="scientific">Acinetobacter baumannii</name>
    <dbReference type="NCBI Taxonomy" id="470"/>
    <lineage>
        <taxon>Bacteria</taxon>
        <taxon>Pseudomonadati</taxon>
        <taxon>Pseudomonadota</taxon>
        <taxon>Gammaproteobacteria</taxon>
        <taxon>Moraxellales</taxon>
        <taxon>Moraxellaceae</taxon>
        <taxon>Acinetobacter</taxon>
        <taxon>Acinetobacter calcoaceticus/baumannii complex</taxon>
    </lineage>
</organism>
<dbReference type="Proteomes" id="UP000439424">
    <property type="component" value="Unassembled WGS sequence"/>
</dbReference>
<name>A0A6I4HWC6_ACIBA</name>